<name>A0A8H7ZBR2_9ASCO</name>
<keyword evidence="2" id="KW-1185">Reference proteome</keyword>
<organism evidence="1 2">
    <name type="scientific">Candida metapsilosis</name>
    <dbReference type="NCBI Taxonomy" id="273372"/>
    <lineage>
        <taxon>Eukaryota</taxon>
        <taxon>Fungi</taxon>
        <taxon>Dikarya</taxon>
        <taxon>Ascomycota</taxon>
        <taxon>Saccharomycotina</taxon>
        <taxon>Pichiomycetes</taxon>
        <taxon>Debaryomycetaceae</taxon>
        <taxon>Candida/Lodderomyces clade</taxon>
        <taxon>Candida</taxon>
    </lineage>
</organism>
<dbReference type="AlphaFoldDB" id="A0A8H7ZBR2"/>
<protein>
    <submittedName>
        <fullName evidence="1">Uncharacterized protein</fullName>
    </submittedName>
</protein>
<comment type="caution">
    <text evidence="1">The sequence shown here is derived from an EMBL/GenBank/DDBJ whole genome shotgun (WGS) entry which is preliminary data.</text>
</comment>
<proteinExistence type="predicted"/>
<reference evidence="1 2" key="1">
    <citation type="submission" date="2020-12" db="EMBL/GenBank/DDBJ databases">
        <title>Effect of drift, selection, and recombination on the evolution of hybrid genomes in Candida yeast pathogens.</title>
        <authorList>
            <person name="Mixao V."/>
            <person name="Ksiezopolska E."/>
            <person name="Saus E."/>
            <person name="Boekhout T."/>
            <person name="Gacser A."/>
            <person name="Gabaldon T."/>
        </authorList>
    </citation>
    <scope>NUCLEOTIDE SEQUENCE [LARGE SCALE GENOMIC DNA]</scope>
    <source>
        <strain evidence="1 2">BP57</strain>
    </source>
</reference>
<dbReference type="GeneID" id="93653273"/>
<dbReference type="EMBL" id="JAEOAQ010000007">
    <property type="protein sequence ID" value="KAG5417011.1"/>
    <property type="molecule type" value="Genomic_DNA"/>
</dbReference>
<evidence type="ECO:0000313" key="2">
    <source>
        <dbReference type="Proteomes" id="UP000669133"/>
    </source>
</evidence>
<accession>A0A8H7ZBR2</accession>
<dbReference type="OrthoDB" id="4022470at2759"/>
<sequence length="154" mass="17926">MNTSSNNWSFSFYEESFDISDDEETPLYESSKTSILTEETEEFVVENVNEVPMSVYNPFLLTKMNYFKRKSSKVKLKVFDKKVVVSKNKVIKSIHPLDQKNMKVLFWQSTDHFNRRKGYPTEHLLSTFTTMAGCKANKVTLVKEHGNSWYTVGV</sequence>
<dbReference type="Proteomes" id="UP000669133">
    <property type="component" value="Unassembled WGS sequence"/>
</dbReference>
<gene>
    <name evidence="1" type="ORF">I9W82_004644</name>
</gene>
<evidence type="ECO:0000313" key="1">
    <source>
        <dbReference type="EMBL" id="KAG5417011.1"/>
    </source>
</evidence>
<dbReference type="RefSeq" id="XP_067546127.1">
    <property type="nucleotide sequence ID" value="XM_067693736.1"/>
</dbReference>